<dbReference type="Pfam" id="PF17921">
    <property type="entry name" value="Integrase_H2C2"/>
    <property type="match status" value="1"/>
</dbReference>
<protein>
    <recommendedName>
        <fullName evidence="1">Integrase catalytic domain-containing protein</fullName>
    </recommendedName>
</protein>
<dbReference type="OrthoDB" id="422540at2759"/>
<accession>A0A1X7UEF2</accession>
<dbReference type="EnsemblMetazoa" id="Aqu2.1.25848_001">
    <property type="protein sequence ID" value="Aqu2.1.25848_001"/>
    <property type="gene ID" value="Aqu2.1.25848"/>
</dbReference>
<evidence type="ECO:0000313" key="2">
    <source>
        <dbReference type="EnsemblMetazoa" id="Aqu2.1.25848_001"/>
    </source>
</evidence>
<dbReference type="InParanoid" id="A0A1X7UEF2"/>
<reference evidence="2" key="1">
    <citation type="submission" date="2017-05" db="UniProtKB">
        <authorList>
            <consortium name="EnsemblMetazoa"/>
        </authorList>
    </citation>
    <scope>IDENTIFICATION</scope>
</reference>
<dbReference type="InterPro" id="IPR012337">
    <property type="entry name" value="RNaseH-like_sf"/>
</dbReference>
<dbReference type="InterPro" id="IPR001584">
    <property type="entry name" value="Integrase_cat-core"/>
</dbReference>
<sequence length="128" mass="14547">MSQDTPCPVVPPSFRRSVFDTLHSLSHPGIRATQQFISARFVWPKMHSLIKQWTRSCLPCQRSKGHRYLLTCIDRFTRWPEVFPLPDISAPSVAQALVSGWISRFGVPSIITTDTGGQFESSLWTQLM</sequence>
<feature type="domain" description="Integrase catalytic" evidence="1">
    <location>
        <begin position="40"/>
        <end position="128"/>
    </location>
</feature>
<evidence type="ECO:0000259" key="1">
    <source>
        <dbReference type="PROSITE" id="PS50994"/>
    </source>
</evidence>
<dbReference type="PANTHER" id="PTHR37984:SF15">
    <property type="entry name" value="INTEGRASE CATALYTIC DOMAIN-CONTAINING PROTEIN"/>
    <property type="match status" value="1"/>
</dbReference>
<dbReference type="Gene3D" id="3.30.420.10">
    <property type="entry name" value="Ribonuclease H-like superfamily/Ribonuclease H"/>
    <property type="match status" value="1"/>
</dbReference>
<proteinExistence type="predicted"/>
<dbReference type="PANTHER" id="PTHR37984">
    <property type="entry name" value="PROTEIN CBG26694"/>
    <property type="match status" value="1"/>
</dbReference>
<organism evidence="2">
    <name type="scientific">Amphimedon queenslandica</name>
    <name type="common">Sponge</name>
    <dbReference type="NCBI Taxonomy" id="400682"/>
    <lineage>
        <taxon>Eukaryota</taxon>
        <taxon>Metazoa</taxon>
        <taxon>Porifera</taxon>
        <taxon>Demospongiae</taxon>
        <taxon>Heteroscleromorpha</taxon>
        <taxon>Haplosclerida</taxon>
        <taxon>Niphatidae</taxon>
        <taxon>Amphimedon</taxon>
    </lineage>
</organism>
<dbReference type="Gene3D" id="1.10.340.70">
    <property type="match status" value="1"/>
</dbReference>
<dbReference type="SUPFAM" id="SSF53098">
    <property type="entry name" value="Ribonuclease H-like"/>
    <property type="match status" value="1"/>
</dbReference>
<dbReference type="InterPro" id="IPR036397">
    <property type="entry name" value="RNaseH_sf"/>
</dbReference>
<dbReference type="PROSITE" id="PS50994">
    <property type="entry name" value="INTEGRASE"/>
    <property type="match status" value="1"/>
</dbReference>
<dbReference type="InterPro" id="IPR050951">
    <property type="entry name" value="Retrovirus_Pol_polyprotein"/>
</dbReference>
<dbReference type="InterPro" id="IPR041588">
    <property type="entry name" value="Integrase_H2C2"/>
</dbReference>
<name>A0A1X7UEF2_AMPQE</name>
<dbReference type="GO" id="GO:0003676">
    <property type="term" value="F:nucleic acid binding"/>
    <property type="evidence" value="ECO:0007669"/>
    <property type="project" value="InterPro"/>
</dbReference>
<dbReference type="GO" id="GO:0015074">
    <property type="term" value="P:DNA integration"/>
    <property type="evidence" value="ECO:0007669"/>
    <property type="project" value="InterPro"/>
</dbReference>
<dbReference type="AlphaFoldDB" id="A0A1X7UEF2"/>
<dbReference type="STRING" id="400682.A0A1X7UEF2"/>